<evidence type="ECO:0000256" key="6">
    <source>
        <dbReference type="SAM" id="MobiDB-lite"/>
    </source>
</evidence>
<sequence>MLSRAKPAVGGAPPQGDKRKKKGKKRDFTGAIALLEFKRHVGEQDEDTGLWIGYCAFHLGDYKRALEDYINMIVTQVFTWARCYEKFCCSHLDKSRAVTHVPLISPKACWVTLIPTHC</sequence>
<reference evidence="7" key="1">
    <citation type="submission" date="2025-08" db="UniProtKB">
        <authorList>
            <consortium name="Ensembl"/>
        </authorList>
    </citation>
    <scope>IDENTIFICATION</scope>
</reference>
<evidence type="ECO:0000256" key="3">
    <source>
        <dbReference type="ARBA" id="ARBA00022737"/>
    </source>
</evidence>
<evidence type="ECO:0000256" key="2">
    <source>
        <dbReference type="ARBA" id="ARBA00019387"/>
    </source>
</evidence>
<dbReference type="PANTHER" id="PTHR14781">
    <property type="entry name" value="INTRAFLAGELLAR TRANSPORT PROTEIN 56"/>
    <property type="match status" value="1"/>
</dbReference>
<protein>
    <recommendedName>
        <fullName evidence="2">Intraflagellar transport protein 56</fullName>
    </recommendedName>
</protein>
<proteinExistence type="predicted"/>
<keyword evidence="4" id="KW-0802">TPR repeat</keyword>
<dbReference type="PANTHER" id="PTHR14781:SF0">
    <property type="entry name" value="INTRAFLAGELLAR TRANSPORT PROTEIN 56"/>
    <property type="match status" value="1"/>
</dbReference>
<feature type="region of interest" description="Disordered" evidence="6">
    <location>
        <begin position="1"/>
        <end position="25"/>
    </location>
</feature>
<accession>A0A8C3I9Z2</accession>
<evidence type="ECO:0000256" key="1">
    <source>
        <dbReference type="ARBA" id="ARBA00004138"/>
    </source>
</evidence>
<dbReference type="GO" id="GO:0097546">
    <property type="term" value="C:ciliary base"/>
    <property type="evidence" value="ECO:0007669"/>
    <property type="project" value="TreeGrafter"/>
</dbReference>
<dbReference type="GO" id="GO:0030992">
    <property type="term" value="C:intraciliary transport particle B"/>
    <property type="evidence" value="ECO:0007669"/>
    <property type="project" value="TreeGrafter"/>
</dbReference>
<dbReference type="GO" id="GO:0036064">
    <property type="term" value="C:ciliary basal body"/>
    <property type="evidence" value="ECO:0007669"/>
    <property type="project" value="TreeGrafter"/>
</dbReference>
<evidence type="ECO:0000313" key="7">
    <source>
        <dbReference type="Ensembl" id="ENSCPBP00000029723.1"/>
    </source>
</evidence>
<dbReference type="GO" id="GO:0035735">
    <property type="term" value="P:intraciliary transport involved in cilium assembly"/>
    <property type="evidence" value="ECO:0007669"/>
    <property type="project" value="TreeGrafter"/>
</dbReference>
<keyword evidence="8" id="KW-1185">Reference proteome</keyword>
<keyword evidence="5" id="KW-0966">Cell projection</keyword>
<evidence type="ECO:0000256" key="5">
    <source>
        <dbReference type="ARBA" id="ARBA00023273"/>
    </source>
</evidence>
<reference evidence="7" key="2">
    <citation type="submission" date="2025-09" db="UniProtKB">
        <authorList>
            <consortium name="Ensembl"/>
        </authorList>
    </citation>
    <scope>IDENTIFICATION</scope>
</reference>
<dbReference type="Ensembl" id="ENSCPBT00000034985.1">
    <property type="protein sequence ID" value="ENSCPBP00000029723.1"/>
    <property type="gene ID" value="ENSCPBG00000020934.1"/>
</dbReference>
<name>A0A8C3I9Z2_CHRPI</name>
<dbReference type="InterPro" id="IPR030511">
    <property type="entry name" value="TTC26"/>
</dbReference>
<evidence type="ECO:0000313" key="8">
    <source>
        <dbReference type="Proteomes" id="UP000694380"/>
    </source>
</evidence>
<comment type="subcellular location">
    <subcellularLocation>
        <location evidence="1">Cell projection</location>
        <location evidence="1">Cilium</location>
    </subcellularLocation>
</comment>
<dbReference type="GeneTree" id="ENSGT00390000000159"/>
<dbReference type="GO" id="GO:0035720">
    <property type="term" value="P:intraciliary anterograde transport"/>
    <property type="evidence" value="ECO:0007669"/>
    <property type="project" value="TreeGrafter"/>
</dbReference>
<dbReference type="Proteomes" id="UP000694380">
    <property type="component" value="Unplaced"/>
</dbReference>
<keyword evidence="3" id="KW-0677">Repeat</keyword>
<dbReference type="AlphaFoldDB" id="A0A8C3I9Z2"/>
<organism evidence="7 8">
    <name type="scientific">Chrysemys picta bellii</name>
    <name type="common">Western painted turtle</name>
    <name type="synonym">Emys bellii</name>
    <dbReference type="NCBI Taxonomy" id="8478"/>
    <lineage>
        <taxon>Eukaryota</taxon>
        <taxon>Metazoa</taxon>
        <taxon>Chordata</taxon>
        <taxon>Craniata</taxon>
        <taxon>Vertebrata</taxon>
        <taxon>Euteleostomi</taxon>
        <taxon>Archelosauria</taxon>
        <taxon>Testudinata</taxon>
        <taxon>Testudines</taxon>
        <taxon>Cryptodira</taxon>
        <taxon>Durocryptodira</taxon>
        <taxon>Testudinoidea</taxon>
        <taxon>Emydidae</taxon>
        <taxon>Chrysemys</taxon>
    </lineage>
</organism>
<dbReference type="GO" id="GO:0120170">
    <property type="term" value="F:intraciliary transport particle B binding"/>
    <property type="evidence" value="ECO:0007669"/>
    <property type="project" value="TreeGrafter"/>
</dbReference>
<evidence type="ECO:0000256" key="4">
    <source>
        <dbReference type="ARBA" id="ARBA00022803"/>
    </source>
</evidence>